<name>A0A8H4T3X5_9HYPO</name>
<comment type="caution">
    <text evidence="2">The sequence shown here is derived from an EMBL/GenBank/DDBJ whole genome shotgun (WGS) entry which is preliminary data.</text>
</comment>
<reference evidence="2" key="2">
    <citation type="submission" date="2020-05" db="EMBL/GenBank/DDBJ databases">
        <authorList>
            <person name="Kim H.-S."/>
            <person name="Proctor R.H."/>
            <person name="Brown D.W."/>
        </authorList>
    </citation>
    <scope>NUCLEOTIDE SEQUENCE</scope>
    <source>
        <strain evidence="2">NRRL 20472</strain>
    </source>
</reference>
<keyword evidence="1" id="KW-1133">Transmembrane helix</keyword>
<dbReference type="PANTHER" id="PTHR35041">
    <property type="entry name" value="MEDIATOR OF RNA POLYMERASE II TRANSCRIPTION SUBUNIT 1"/>
    <property type="match status" value="1"/>
</dbReference>
<organism evidence="2 3">
    <name type="scientific">Fusarium sarcochroum</name>
    <dbReference type="NCBI Taxonomy" id="1208366"/>
    <lineage>
        <taxon>Eukaryota</taxon>
        <taxon>Fungi</taxon>
        <taxon>Dikarya</taxon>
        <taxon>Ascomycota</taxon>
        <taxon>Pezizomycotina</taxon>
        <taxon>Sordariomycetes</taxon>
        <taxon>Hypocreomycetidae</taxon>
        <taxon>Hypocreales</taxon>
        <taxon>Nectriaceae</taxon>
        <taxon>Fusarium</taxon>
        <taxon>Fusarium lateritium species complex</taxon>
    </lineage>
</organism>
<evidence type="ECO:0000313" key="2">
    <source>
        <dbReference type="EMBL" id="KAF4950753.1"/>
    </source>
</evidence>
<sequence length="604" mass="64733">MASHKLTPVLMTGSLLLALLLAIGHHFYYQYLDGNIVESQSQQEWFLRVGTGMAFLARALLSAAVGFAYTQILWRTLRSKSVSIQGVNSLFGILHDAWDFTTWELWTAAPALAVVAMIAWALPLIAVVTPATLTVQVSSYPNKTVIDSPLPILDYSDPLNFAQWTAAGGTGYLAPSSYISRVLLSVASSGSILAIPAPSPNSSYSLDFYGPTISCGAPKNATFAKLVTDTVKNSTWSANPVGYVGFVPQSRLGGDISLDLADDVPNAEEYALLGLEGALNTSLISTMATLDKTGRNTSTAKFYVVVPDSPSSTGYMVANKSIECALYNSSFAVDFTYNNGQQDISYKTKKLNGVSAANTLTCGNQSPDSCKDLIAYISLMDALGKLLLGSLQISHYGAMSPTQTQIMSSALMDSKEMQALRAVNSVDASEREEILQSVIGNISISDALEQLFTNATISLFSNSRFLQNDTAASNGPITYLSPQIAFSYAPRNLFIAYGSGLLVAAIVVAFGLVCIKSSSASYGNSFSTILRTTRNPDLDTMVPAAETSGAEPLSNHLGNSRLVLRSQGRRLGGMEEDTVTFFAVDSTPDEMKRTERQSPDDSWL</sequence>
<feature type="transmembrane region" description="Helical" evidence="1">
    <location>
        <begin position="46"/>
        <end position="70"/>
    </location>
</feature>
<gene>
    <name evidence="2" type="ORF">FSARC_13097</name>
</gene>
<dbReference type="EMBL" id="JABEXW010000950">
    <property type="protein sequence ID" value="KAF4950753.1"/>
    <property type="molecule type" value="Genomic_DNA"/>
</dbReference>
<keyword evidence="1" id="KW-0812">Transmembrane</keyword>
<keyword evidence="1" id="KW-0472">Membrane</keyword>
<reference evidence="2" key="1">
    <citation type="journal article" date="2020" name="BMC Genomics">
        <title>Correction to: Identification and distribution of gene clusters required for synthesis of sphingolipid metabolism inhibitors in diverse species of the filamentous fungus Fusarium.</title>
        <authorList>
            <person name="Kim H.S."/>
            <person name="Lohmar J.M."/>
            <person name="Busman M."/>
            <person name="Brown D.W."/>
            <person name="Naumann T.A."/>
            <person name="Divon H.H."/>
            <person name="Lysoe E."/>
            <person name="Uhlig S."/>
            <person name="Proctor R.H."/>
        </authorList>
    </citation>
    <scope>NUCLEOTIDE SEQUENCE</scope>
    <source>
        <strain evidence="2">NRRL 20472</strain>
    </source>
</reference>
<feature type="transmembrane region" description="Helical" evidence="1">
    <location>
        <begin position="494"/>
        <end position="515"/>
    </location>
</feature>
<feature type="transmembrane region" description="Helical" evidence="1">
    <location>
        <begin position="111"/>
        <end position="133"/>
    </location>
</feature>
<dbReference type="AlphaFoldDB" id="A0A8H4T3X5"/>
<protein>
    <submittedName>
        <fullName evidence="2">Uncharacterized protein</fullName>
    </submittedName>
</protein>
<evidence type="ECO:0000313" key="3">
    <source>
        <dbReference type="Proteomes" id="UP000622797"/>
    </source>
</evidence>
<dbReference type="PANTHER" id="PTHR35041:SF6">
    <property type="entry name" value="FORMYLMETHIONINE DEFORMYLASE-LIKE PROTEIN-RELATED"/>
    <property type="match status" value="1"/>
</dbReference>
<keyword evidence="3" id="KW-1185">Reference proteome</keyword>
<evidence type="ECO:0000256" key="1">
    <source>
        <dbReference type="SAM" id="Phobius"/>
    </source>
</evidence>
<accession>A0A8H4T3X5</accession>
<dbReference type="OrthoDB" id="5322539at2759"/>
<proteinExistence type="predicted"/>
<dbReference type="Proteomes" id="UP000622797">
    <property type="component" value="Unassembled WGS sequence"/>
</dbReference>